<feature type="region of interest" description="Disordered" evidence="1">
    <location>
        <begin position="124"/>
        <end position="153"/>
    </location>
</feature>
<gene>
    <name evidence="2" type="ORF">C0Q70_15759</name>
</gene>
<accession>A0A2T7NVR4</accession>
<keyword evidence="3" id="KW-1185">Reference proteome</keyword>
<reference evidence="2 3" key="1">
    <citation type="submission" date="2018-04" db="EMBL/GenBank/DDBJ databases">
        <title>The genome of golden apple snail Pomacea canaliculata provides insight into stress tolerance and invasive adaptation.</title>
        <authorList>
            <person name="Liu C."/>
            <person name="Liu B."/>
            <person name="Ren Y."/>
            <person name="Zhang Y."/>
            <person name="Wang H."/>
            <person name="Li S."/>
            <person name="Jiang F."/>
            <person name="Yin L."/>
            <person name="Zhang G."/>
            <person name="Qian W."/>
            <person name="Fan W."/>
        </authorList>
    </citation>
    <scope>NUCLEOTIDE SEQUENCE [LARGE SCALE GENOMIC DNA]</scope>
    <source>
        <strain evidence="2">SZHN2017</strain>
        <tissue evidence="2">Muscle</tissue>
    </source>
</reference>
<evidence type="ECO:0000313" key="2">
    <source>
        <dbReference type="EMBL" id="PVD25261.1"/>
    </source>
</evidence>
<evidence type="ECO:0000313" key="3">
    <source>
        <dbReference type="Proteomes" id="UP000245119"/>
    </source>
</evidence>
<sequence>MIFGLPDGNENYHSCEIQVLRFLNDYADYKTWNDVDAERAHRIGKFEASKSRPIIIKFCRWFDKMRLLRDHVIRGAMRKDGFRLAVDLTRQQRLQLRHLKQEGKSGYFRNGKLHIIDNARVNSHSSRADSVKDSLPRQLHRHDDNNYNERQVYDRRKNADDCEDSQSFFPSSSCISQPSLSVSPPPVPSPTTLVCCTLSNPTSATTINNARVIVPLGTGVIAPNINDKCRDVAAPSIATAGKYQAKTRRGNETTSGQARLSNILTKNGTSYSRVTRSTALSKNSA</sequence>
<feature type="compositionally biased region" description="Basic and acidic residues" evidence="1">
    <location>
        <begin position="126"/>
        <end position="153"/>
    </location>
</feature>
<dbReference type="EMBL" id="PZQS01000009">
    <property type="protein sequence ID" value="PVD25261.1"/>
    <property type="molecule type" value="Genomic_DNA"/>
</dbReference>
<name>A0A2T7NVR4_POMCA</name>
<proteinExistence type="predicted"/>
<evidence type="ECO:0000256" key="1">
    <source>
        <dbReference type="SAM" id="MobiDB-lite"/>
    </source>
</evidence>
<dbReference type="Proteomes" id="UP000245119">
    <property type="component" value="Linkage Group LG9"/>
</dbReference>
<organism evidence="2 3">
    <name type="scientific">Pomacea canaliculata</name>
    <name type="common">Golden apple snail</name>
    <dbReference type="NCBI Taxonomy" id="400727"/>
    <lineage>
        <taxon>Eukaryota</taxon>
        <taxon>Metazoa</taxon>
        <taxon>Spiralia</taxon>
        <taxon>Lophotrochozoa</taxon>
        <taxon>Mollusca</taxon>
        <taxon>Gastropoda</taxon>
        <taxon>Caenogastropoda</taxon>
        <taxon>Architaenioglossa</taxon>
        <taxon>Ampullarioidea</taxon>
        <taxon>Ampullariidae</taxon>
        <taxon>Pomacea</taxon>
    </lineage>
</organism>
<comment type="caution">
    <text evidence="2">The sequence shown here is derived from an EMBL/GenBank/DDBJ whole genome shotgun (WGS) entry which is preliminary data.</text>
</comment>
<dbReference type="OrthoDB" id="6062651at2759"/>
<protein>
    <submittedName>
        <fullName evidence="2">Uncharacterized protein</fullName>
    </submittedName>
</protein>
<dbReference type="Gene3D" id="3.30.70.1820">
    <property type="entry name" value="L1 transposable element, RRM domain"/>
    <property type="match status" value="1"/>
</dbReference>
<dbReference type="AlphaFoldDB" id="A0A2T7NVR4"/>